<keyword evidence="3 6" id="KW-0812">Transmembrane</keyword>
<dbReference type="Proteomes" id="UP000002297">
    <property type="component" value="Chromosome"/>
</dbReference>
<evidence type="ECO:0000256" key="5">
    <source>
        <dbReference type="ARBA" id="ARBA00023136"/>
    </source>
</evidence>
<feature type="transmembrane region" description="Helical" evidence="6">
    <location>
        <begin position="154"/>
        <end position="173"/>
    </location>
</feature>
<dbReference type="SUPFAM" id="SSF103481">
    <property type="entry name" value="Multidrug resistance efflux transporter EmrE"/>
    <property type="match status" value="2"/>
</dbReference>
<dbReference type="KEGG" id="cat:CA2559_02540"/>
<protein>
    <recommendedName>
        <fullName evidence="7">EamA domain-containing protein</fullName>
    </recommendedName>
</protein>
<feature type="transmembrane region" description="Helical" evidence="6">
    <location>
        <begin position="35"/>
        <end position="55"/>
    </location>
</feature>
<evidence type="ECO:0000256" key="3">
    <source>
        <dbReference type="ARBA" id="ARBA00022692"/>
    </source>
</evidence>
<dbReference type="PANTHER" id="PTHR32322">
    <property type="entry name" value="INNER MEMBRANE TRANSPORTER"/>
    <property type="match status" value="1"/>
</dbReference>
<feature type="domain" description="EamA" evidence="7">
    <location>
        <begin position="7"/>
        <end position="139"/>
    </location>
</feature>
<reference evidence="8 9" key="1">
    <citation type="journal article" date="2010" name="J. Bacteriol.">
        <title>The complete genome sequence of Croceibacter atlanticus HTCC2559T.</title>
        <authorList>
            <person name="Oh H.M."/>
            <person name="Kang I."/>
            <person name="Ferriera S."/>
            <person name="Giovannoni S.J."/>
            <person name="Cho J.C."/>
        </authorList>
    </citation>
    <scope>NUCLEOTIDE SEQUENCE [LARGE SCALE GENOMIC DNA]</scope>
    <source>
        <strain evidence="9">ATCC BAA-628 / HTCC2559 / KCTC 12090</strain>
    </source>
</reference>
<keyword evidence="5 6" id="KW-0472">Membrane</keyword>
<feature type="transmembrane region" description="Helical" evidence="6">
    <location>
        <begin position="273"/>
        <end position="290"/>
    </location>
</feature>
<dbReference type="PANTHER" id="PTHR32322:SF18">
    <property type="entry name" value="S-ADENOSYLMETHIONINE_S-ADENOSYLHOMOCYSTEINE TRANSPORTER"/>
    <property type="match status" value="1"/>
</dbReference>
<feature type="domain" description="EamA" evidence="7">
    <location>
        <begin position="154"/>
        <end position="290"/>
    </location>
</feature>
<dbReference type="InterPro" id="IPR037185">
    <property type="entry name" value="EmrE-like"/>
</dbReference>
<proteinExistence type="predicted"/>
<feature type="transmembrane region" description="Helical" evidence="6">
    <location>
        <begin position="250"/>
        <end position="267"/>
    </location>
</feature>
<dbReference type="EMBL" id="CP002046">
    <property type="protein sequence ID" value="EAP87597.1"/>
    <property type="molecule type" value="Genomic_DNA"/>
</dbReference>
<feature type="transmembrane region" description="Helical" evidence="6">
    <location>
        <begin position="123"/>
        <end position="142"/>
    </location>
</feature>
<keyword evidence="4 6" id="KW-1133">Transmembrane helix</keyword>
<sequence>MNNRILALLAAFAASAIYGANHTIAKDLMPTVIQPFGFILLRVSGAALLFWVASLFLPREKIDRKDWLRFVACALFGMAINMLSFFKGLSLSTPINSSVVITLSPVLLLVLSAIFLKERVTLLKSIGIGLGLAGALLLILFGMKEQPNAPNIPLGNLLFVLNASSYSVYLILVKPIANKYRPVTLMKWFFLFAVIINLPIGLSEFTQVEWTALSLGSIWRMLFVIIGTTFLTYLFNIYALKILSPSTIGAFMYLQPLLATLIAVLVGSDILTTLRIFAAALIFTGVYISSRKPKKRLQSNNIQH</sequence>
<comment type="subcellular location">
    <subcellularLocation>
        <location evidence="1">Cell membrane</location>
        <topology evidence="1">Multi-pass membrane protein</topology>
    </subcellularLocation>
</comment>
<feature type="transmembrane region" description="Helical" evidence="6">
    <location>
        <begin position="218"/>
        <end position="238"/>
    </location>
</feature>
<dbReference type="eggNOG" id="COG0697">
    <property type="taxonomic scope" value="Bacteria"/>
</dbReference>
<evidence type="ECO:0000256" key="2">
    <source>
        <dbReference type="ARBA" id="ARBA00022475"/>
    </source>
</evidence>
<dbReference type="OrthoDB" id="9811486at2"/>
<feature type="transmembrane region" description="Helical" evidence="6">
    <location>
        <begin position="67"/>
        <end position="86"/>
    </location>
</feature>
<dbReference type="InterPro" id="IPR000620">
    <property type="entry name" value="EamA_dom"/>
</dbReference>
<keyword evidence="9" id="KW-1185">Reference proteome</keyword>
<dbReference type="HOGENOM" id="CLU_033863_4_5_10"/>
<evidence type="ECO:0000313" key="9">
    <source>
        <dbReference type="Proteomes" id="UP000002297"/>
    </source>
</evidence>
<evidence type="ECO:0000313" key="8">
    <source>
        <dbReference type="EMBL" id="EAP87597.1"/>
    </source>
</evidence>
<gene>
    <name evidence="8" type="ordered locus">CA2559_02540</name>
</gene>
<evidence type="ECO:0000256" key="1">
    <source>
        <dbReference type="ARBA" id="ARBA00004651"/>
    </source>
</evidence>
<accession>A3U5T0</accession>
<dbReference type="GO" id="GO:0005886">
    <property type="term" value="C:plasma membrane"/>
    <property type="evidence" value="ECO:0007669"/>
    <property type="project" value="UniProtKB-SubCell"/>
</dbReference>
<evidence type="ECO:0000259" key="7">
    <source>
        <dbReference type="Pfam" id="PF00892"/>
    </source>
</evidence>
<evidence type="ECO:0000256" key="6">
    <source>
        <dbReference type="SAM" id="Phobius"/>
    </source>
</evidence>
<dbReference type="AlphaFoldDB" id="A3U5T0"/>
<dbReference type="InterPro" id="IPR050638">
    <property type="entry name" value="AA-Vitamin_Transporters"/>
</dbReference>
<keyword evidence="2" id="KW-1003">Cell membrane</keyword>
<feature type="transmembrane region" description="Helical" evidence="6">
    <location>
        <begin position="98"/>
        <end position="116"/>
    </location>
</feature>
<dbReference type="Pfam" id="PF00892">
    <property type="entry name" value="EamA"/>
    <property type="match status" value="2"/>
</dbReference>
<dbReference type="RefSeq" id="WP_013186275.1">
    <property type="nucleotide sequence ID" value="NC_014230.1"/>
</dbReference>
<name>A3U5T0_CROAH</name>
<feature type="transmembrane region" description="Helical" evidence="6">
    <location>
        <begin position="185"/>
        <end position="206"/>
    </location>
</feature>
<dbReference type="STRING" id="216432.CA2559_02540"/>
<dbReference type="GeneID" id="89452302"/>
<evidence type="ECO:0000256" key="4">
    <source>
        <dbReference type="ARBA" id="ARBA00022989"/>
    </source>
</evidence>
<dbReference type="Gene3D" id="1.10.3730.20">
    <property type="match status" value="1"/>
</dbReference>
<organism evidence="8 9">
    <name type="scientific">Croceibacter atlanticus (strain ATCC BAA-628 / JCM 21780 / CIP 108009 / IAM 15332 / KCTC 12090 / HTCC2559)</name>
    <dbReference type="NCBI Taxonomy" id="216432"/>
    <lineage>
        <taxon>Bacteria</taxon>
        <taxon>Pseudomonadati</taxon>
        <taxon>Bacteroidota</taxon>
        <taxon>Flavobacteriia</taxon>
        <taxon>Flavobacteriales</taxon>
        <taxon>Flavobacteriaceae</taxon>
        <taxon>Croceibacter</taxon>
    </lineage>
</organism>